<evidence type="ECO:0000313" key="1">
    <source>
        <dbReference type="EMBL" id="GHJ87075.1"/>
    </source>
</evidence>
<accession>A0A8H3TUR4</accession>
<organism evidence="1 2">
    <name type="scientific">Naganishia liquefaciens</name>
    <dbReference type="NCBI Taxonomy" id="104408"/>
    <lineage>
        <taxon>Eukaryota</taxon>
        <taxon>Fungi</taxon>
        <taxon>Dikarya</taxon>
        <taxon>Basidiomycota</taxon>
        <taxon>Agaricomycotina</taxon>
        <taxon>Tremellomycetes</taxon>
        <taxon>Filobasidiales</taxon>
        <taxon>Filobasidiaceae</taxon>
        <taxon>Naganishia</taxon>
    </lineage>
</organism>
<proteinExistence type="predicted"/>
<name>A0A8H3TUR4_9TREE</name>
<protein>
    <submittedName>
        <fullName evidence="1">Uncharacterized protein</fullName>
    </submittedName>
</protein>
<dbReference type="AlphaFoldDB" id="A0A8H3TUR4"/>
<keyword evidence="2" id="KW-1185">Reference proteome</keyword>
<dbReference type="EMBL" id="BLZA01000021">
    <property type="protein sequence ID" value="GHJ87075.1"/>
    <property type="molecule type" value="Genomic_DNA"/>
</dbReference>
<comment type="caution">
    <text evidence="1">The sequence shown here is derived from an EMBL/GenBank/DDBJ whole genome shotgun (WGS) entry which is preliminary data.</text>
</comment>
<sequence>MDARMRIQVKWSKISQCRLEENAKHFEDRRRIMGTDGVLQIARVVCCNDDGESLDVWPENAEIVAYLPTESESVHNGVF</sequence>
<reference evidence="1" key="1">
    <citation type="submission" date="2020-07" db="EMBL/GenBank/DDBJ databases">
        <title>Draft Genome Sequence of a Deep-Sea Yeast, Naganishia (Cryptococcus) liquefaciens strain N6.</title>
        <authorList>
            <person name="Han Y.W."/>
            <person name="Kajitani R."/>
            <person name="Morimoto H."/>
            <person name="Parhat M."/>
            <person name="Tsubouchi H."/>
            <person name="Bakenova O."/>
            <person name="Ogata M."/>
            <person name="Argunhan B."/>
            <person name="Aoki R."/>
            <person name="Kajiwara S."/>
            <person name="Itoh T."/>
            <person name="Iwasaki H."/>
        </authorList>
    </citation>
    <scope>NUCLEOTIDE SEQUENCE</scope>
    <source>
        <strain evidence="1">N6</strain>
    </source>
</reference>
<dbReference type="Proteomes" id="UP000620104">
    <property type="component" value="Unassembled WGS sequence"/>
</dbReference>
<gene>
    <name evidence="1" type="ORF">NliqN6_3477</name>
</gene>
<evidence type="ECO:0000313" key="2">
    <source>
        <dbReference type="Proteomes" id="UP000620104"/>
    </source>
</evidence>